<reference evidence="3" key="1">
    <citation type="submission" date="2016-11" db="EMBL/GenBank/DDBJ databases">
        <authorList>
            <person name="Varghese N."/>
            <person name="Submissions S."/>
        </authorList>
    </citation>
    <scope>NUCLEOTIDE SEQUENCE [LARGE SCALE GENOMIC DNA]</scope>
    <source>
        <strain evidence="3">DSM 24786</strain>
    </source>
</reference>
<organism evidence="2 3">
    <name type="scientific">Cellulophaga fucicola</name>
    <dbReference type="NCBI Taxonomy" id="76595"/>
    <lineage>
        <taxon>Bacteria</taxon>
        <taxon>Pseudomonadati</taxon>
        <taxon>Bacteroidota</taxon>
        <taxon>Flavobacteriia</taxon>
        <taxon>Flavobacteriales</taxon>
        <taxon>Flavobacteriaceae</taxon>
        <taxon>Cellulophaga</taxon>
    </lineage>
</organism>
<dbReference type="Gene3D" id="2.170.130.10">
    <property type="entry name" value="TonB-dependent receptor, plug domain"/>
    <property type="match status" value="1"/>
</dbReference>
<dbReference type="SUPFAM" id="SSF56935">
    <property type="entry name" value="Porins"/>
    <property type="match status" value="1"/>
</dbReference>
<keyword evidence="2" id="KW-0675">Receptor</keyword>
<keyword evidence="1" id="KW-0732">Signal</keyword>
<name>A0A1K1N501_9FLAO</name>
<dbReference type="SUPFAM" id="SSF49464">
    <property type="entry name" value="Carboxypeptidase regulatory domain-like"/>
    <property type="match status" value="1"/>
</dbReference>
<dbReference type="OrthoDB" id="1108759at2"/>
<dbReference type="EMBL" id="FPIY01000001">
    <property type="protein sequence ID" value="SFW30419.1"/>
    <property type="molecule type" value="Genomic_DNA"/>
</dbReference>
<dbReference type="Gene3D" id="2.60.40.1120">
    <property type="entry name" value="Carboxypeptidase-like, regulatory domain"/>
    <property type="match status" value="1"/>
</dbReference>
<dbReference type="Proteomes" id="UP000183257">
    <property type="component" value="Unassembled WGS sequence"/>
</dbReference>
<dbReference type="STRING" id="76595.SAMN05660313_01176"/>
<dbReference type="RefSeq" id="WP_084639136.1">
    <property type="nucleotide sequence ID" value="NZ_FPIY01000001.1"/>
</dbReference>
<protein>
    <submittedName>
        <fullName evidence="2">Outer membrane receptor proteins, mostly Fe transport</fullName>
    </submittedName>
</protein>
<dbReference type="InterPro" id="IPR008969">
    <property type="entry name" value="CarboxyPept-like_regulatory"/>
</dbReference>
<evidence type="ECO:0000313" key="2">
    <source>
        <dbReference type="EMBL" id="SFW30419.1"/>
    </source>
</evidence>
<accession>A0A1K1N501</accession>
<dbReference type="AlphaFoldDB" id="A0A1K1N501"/>
<feature type="chain" id="PRO_5012227741" evidence="1">
    <location>
        <begin position="21"/>
        <end position="820"/>
    </location>
</feature>
<evidence type="ECO:0000313" key="3">
    <source>
        <dbReference type="Proteomes" id="UP000183257"/>
    </source>
</evidence>
<dbReference type="InterPro" id="IPR037066">
    <property type="entry name" value="Plug_dom_sf"/>
</dbReference>
<evidence type="ECO:0000256" key="1">
    <source>
        <dbReference type="SAM" id="SignalP"/>
    </source>
</evidence>
<sequence>MKCTVYFFIITLLSSFNLLLGQTATITGVVFTENNKPLENVNIKTETKGAVSNSNGFFALEVSANTEITITFSHIGYKNVVVKNLILNNAESYELYPVLQTTTEQITEVVITANGERKTPNLTTISPSIARKIPGANAGVENTLKLLPSVISNNELSTQYAVRGGNYDENLVYVNEIEVYRPFLIRSGQQEGLSFVNTNLTQEINFSAGGFQAKYGDKLSSVLDITYKKPISFYGTVNLSFLGADLALETASKNKKLTTISGARYRDNNLFLNSKQTTANYKPTFFDLQTYAMYKFSDRFHLNFLGSASLNNYTNEPQTRQTNFGTLNNPKSLTVYYNGQEKNKFNTVLGALKAEYFANKNLSLKLISSLYHTTEEEYSDVYAQYAIGGVNTDLSSDSFGNATTPKILGSQFKRTRNDLDALLFNIQHKGKYSKNKTTIEWGIGYKFENIRDQLRESEFIDSAGYFIRPPLKEFQNNEPYAPNTSPLVAYSSLFAKNNVTINKLNSYVQFSKQTNYKSNALYYNLGIRFQYWNVNSAPNSNSYVIVSPRAQFALKPNWKKDMLFKASIGVYQQAPFYRELRDTNGTVQTNVKAQKAIHYVLGNDYSFLLWKRPFSLKTEAYYKNIGNVNAYTLEDVRIRYLANNNSTAYVYGLETRLNGAFVPGTESWVSIGFLKTEENQNNKGYIARPTDQRFKLGVLFQDYLPTNPNVKMYLNLVYNTGLPGGSPNYADPYKYNNRLKDYKRADLGISYIFADRNSDTKKGWLRRFKNFTVGAEIFNLFNTQNAITNTWVRDADSKQQYAVPNYMTSRVLNLKIGMQF</sequence>
<feature type="signal peptide" evidence="1">
    <location>
        <begin position="1"/>
        <end position="20"/>
    </location>
</feature>
<proteinExistence type="predicted"/>
<gene>
    <name evidence="2" type="ORF">SAMN05660313_01176</name>
</gene>
<keyword evidence="3" id="KW-1185">Reference proteome</keyword>
<dbReference type="Pfam" id="PF13715">
    <property type="entry name" value="CarbopepD_reg_2"/>
    <property type="match status" value="1"/>
</dbReference>